<sequence length="697" mass="77739">MNEMFPSSESLATKDYSTSVYSSRAGETEQKLDTGNIEEAELSLRENGSLNYEEARALLGRFEYQKGNIEAALHVFEGIDVAAITPKMIATLGARGEPHKRRSRSFATQPMSLHSVSLLLEAVFLRTKSLQILGRYKEAAQSCTVILDIVESSLPGGFPENFGAEFKLQGTLTNAVELLPELWKLSDSPREAILSYRRALLFRWNLNAETTAKIQKRFAIFLLYSGGEASPPTLRSQMDSSFVPKNNMEEAILLLMILSRKVSLRLIKWDPSILDHLQYALSLCGGGMDLANQIEELLPGVIDRKDMYYTLALCYHAERDDLGALNLLNKLLHSSEDPNHMPALLMASKIYSESCNYADGTKYALRALKNSKGRCELIFGVANSFLGISLATLSRSALTDSERTKTQSEALQFLETAARMTNLTNSSVIYHLSLEYAEQRKLDAALLYAKSLLKLGGSNISWWLLVARILSAQKRLDDAETIVDAALEQTRKWDQGELLRTKAKLQIAQGRLKSAIGTYTQLLAVLQIRSKSYGFEKHLHEDAVNRIRSLELETWHDLALLYISLSKWHDAEICLSKSKAIRTDSASRCHATGVLYKAKGLHKEALEAFSIALDVDPTHVSSLVSMAVVLRRFGERSVPVARSLLTEALRLDRMNYSAWYNLGLLYKDKGAAFASEAAECFEAAILIEETAPVEPFR</sequence>
<dbReference type="Proteomes" id="UP000077755">
    <property type="component" value="Chromosome 5"/>
</dbReference>
<reference evidence="2" key="2">
    <citation type="submission" date="2022-03" db="EMBL/GenBank/DDBJ databases">
        <title>Draft title - Genomic analysis of global carrot germplasm unveils the trajectory of domestication and the origin of high carotenoid orange carrot.</title>
        <authorList>
            <person name="Iorizzo M."/>
            <person name="Ellison S."/>
            <person name="Senalik D."/>
            <person name="Macko-Podgorni A."/>
            <person name="Grzebelus D."/>
            <person name="Bostan H."/>
            <person name="Rolling W."/>
            <person name="Curaba J."/>
            <person name="Simon P."/>
        </authorList>
    </citation>
    <scope>NUCLEOTIDE SEQUENCE</scope>
    <source>
        <tissue evidence="2">Leaf</tissue>
    </source>
</reference>
<dbReference type="Gramene" id="KZM95263">
    <property type="protein sequence ID" value="KZM95263"/>
    <property type="gene ID" value="DCAR_018505"/>
</dbReference>
<dbReference type="AlphaFoldDB" id="A0A164Z3E0"/>
<organism evidence="2 3">
    <name type="scientific">Daucus carota subsp. sativus</name>
    <name type="common">Carrot</name>
    <dbReference type="NCBI Taxonomy" id="79200"/>
    <lineage>
        <taxon>Eukaryota</taxon>
        <taxon>Viridiplantae</taxon>
        <taxon>Streptophyta</taxon>
        <taxon>Embryophyta</taxon>
        <taxon>Tracheophyta</taxon>
        <taxon>Spermatophyta</taxon>
        <taxon>Magnoliopsida</taxon>
        <taxon>eudicotyledons</taxon>
        <taxon>Gunneridae</taxon>
        <taxon>Pentapetalae</taxon>
        <taxon>asterids</taxon>
        <taxon>campanulids</taxon>
        <taxon>Apiales</taxon>
        <taxon>Apiaceae</taxon>
        <taxon>Apioideae</taxon>
        <taxon>Scandiceae</taxon>
        <taxon>Daucinae</taxon>
        <taxon>Daucus</taxon>
        <taxon>Daucus sect. Daucus</taxon>
    </lineage>
</organism>
<feature type="region of interest" description="Disordered" evidence="1">
    <location>
        <begin position="16"/>
        <end position="36"/>
    </location>
</feature>
<reference evidence="2" key="1">
    <citation type="journal article" date="2016" name="Nat. Genet.">
        <title>A high-quality carrot genome assembly provides new insights into carotenoid accumulation and asterid genome evolution.</title>
        <authorList>
            <person name="Iorizzo M."/>
            <person name="Ellison S."/>
            <person name="Senalik D."/>
            <person name="Zeng P."/>
            <person name="Satapoomin P."/>
            <person name="Huang J."/>
            <person name="Bowman M."/>
            <person name="Iovene M."/>
            <person name="Sanseverino W."/>
            <person name="Cavagnaro P."/>
            <person name="Yildiz M."/>
            <person name="Macko-Podgorni A."/>
            <person name="Moranska E."/>
            <person name="Grzebelus E."/>
            <person name="Grzebelus D."/>
            <person name="Ashrafi H."/>
            <person name="Zheng Z."/>
            <person name="Cheng S."/>
            <person name="Spooner D."/>
            <person name="Van Deynze A."/>
            <person name="Simon P."/>
        </authorList>
    </citation>
    <scope>NUCLEOTIDE SEQUENCE</scope>
    <source>
        <tissue evidence="2">Leaf</tissue>
    </source>
</reference>
<proteinExistence type="predicted"/>
<protein>
    <submittedName>
        <fullName evidence="2">Uncharacterized protein</fullName>
    </submittedName>
</protein>
<dbReference type="EMBL" id="CP093347">
    <property type="protein sequence ID" value="WOH01794.1"/>
    <property type="molecule type" value="Genomic_DNA"/>
</dbReference>
<dbReference type="InterPro" id="IPR043376">
    <property type="entry name" value="NPG1-like"/>
</dbReference>
<gene>
    <name evidence="2" type="ORF">DCAR_0521179</name>
</gene>
<dbReference type="PANTHER" id="PTHR44102:SF12">
    <property type="entry name" value="PROTEIN NPGR2"/>
    <property type="match status" value="1"/>
</dbReference>
<dbReference type="PANTHER" id="PTHR44102">
    <property type="entry name" value="PROTEIN NPG1"/>
    <property type="match status" value="1"/>
</dbReference>
<dbReference type="InterPro" id="IPR019734">
    <property type="entry name" value="TPR_rpt"/>
</dbReference>
<evidence type="ECO:0000256" key="1">
    <source>
        <dbReference type="SAM" id="MobiDB-lite"/>
    </source>
</evidence>
<evidence type="ECO:0000313" key="3">
    <source>
        <dbReference type="Proteomes" id="UP000077755"/>
    </source>
</evidence>
<dbReference type="OMA" id="EDHTCVP"/>
<evidence type="ECO:0000313" key="2">
    <source>
        <dbReference type="EMBL" id="WOH01794.1"/>
    </source>
</evidence>
<accession>A0A164Z3E0</accession>
<dbReference type="SMART" id="SM00028">
    <property type="entry name" value="TPR"/>
    <property type="match status" value="7"/>
</dbReference>
<dbReference type="InterPro" id="IPR011990">
    <property type="entry name" value="TPR-like_helical_dom_sf"/>
</dbReference>
<dbReference type="Pfam" id="PF14559">
    <property type="entry name" value="TPR_19"/>
    <property type="match status" value="1"/>
</dbReference>
<dbReference type="Gene3D" id="1.25.40.10">
    <property type="entry name" value="Tetratricopeptide repeat domain"/>
    <property type="match status" value="3"/>
</dbReference>
<dbReference type="KEGG" id="dcr:108219888"/>
<dbReference type="OrthoDB" id="29013at2759"/>
<name>A0A164Z3E0_DAUCS</name>
<dbReference type="PROSITE" id="PS50005">
    <property type="entry name" value="TPR"/>
    <property type="match status" value="1"/>
</dbReference>
<dbReference type="SUPFAM" id="SSF48452">
    <property type="entry name" value="TPR-like"/>
    <property type="match status" value="2"/>
</dbReference>
<keyword evidence="3" id="KW-1185">Reference proteome</keyword>